<dbReference type="GO" id="GO:0005886">
    <property type="term" value="C:plasma membrane"/>
    <property type="evidence" value="ECO:0007669"/>
    <property type="project" value="UniProtKB-SubCell"/>
</dbReference>
<keyword evidence="5" id="KW-0133">Cell shape</keyword>
<keyword evidence="7 8" id="KW-0472">Membrane</keyword>
<evidence type="ECO:0000256" key="7">
    <source>
        <dbReference type="ARBA" id="ARBA00023136"/>
    </source>
</evidence>
<evidence type="ECO:0000313" key="10">
    <source>
        <dbReference type="Proteomes" id="UP000265725"/>
    </source>
</evidence>
<organism evidence="9 10">
    <name type="scientific">Paenisporosarcina cavernae</name>
    <dbReference type="NCBI Taxonomy" id="2320858"/>
    <lineage>
        <taxon>Bacteria</taxon>
        <taxon>Bacillati</taxon>
        <taxon>Bacillota</taxon>
        <taxon>Bacilli</taxon>
        <taxon>Bacillales</taxon>
        <taxon>Caryophanaceae</taxon>
        <taxon>Paenisporosarcina</taxon>
    </lineage>
</organism>
<evidence type="ECO:0000256" key="8">
    <source>
        <dbReference type="SAM" id="Phobius"/>
    </source>
</evidence>
<keyword evidence="4 8" id="KW-0812">Transmembrane</keyword>
<keyword evidence="10" id="KW-1185">Reference proteome</keyword>
<dbReference type="NCBIfam" id="TIGR03426">
    <property type="entry name" value="shape_MreD"/>
    <property type="match status" value="1"/>
</dbReference>
<protein>
    <submittedName>
        <fullName evidence="9">Rod shape-determining protein MreD</fullName>
    </submittedName>
</protein>
<evidence type="ECO:0000256" key="6">
    <source>
        <dbReference type="ARBA" id="ARBA00022989"/>
    </source>
</evidence>
<reference evidence="10" key="1">
    <citation type="submission" date="2018-09" db="EMBL/GenBank/DDBJ databases">
        <authorList>
            <person name="Zhu H."/>
        </authorList>
    </citation>
    <scope>NUCLEOTIDE SEQUENCE [LARGE SCALE GENOMIC DNA]</scope>
    <source>
        <strain evidence="10">K2R23-3</strain>
    </source>
</reference>
<evidence type="ECO:0000313" key="9">
    <source>
        <dbReference type="EMBL" id="AYC29745.1"/>
    </source>
</evidence>
<dbReference type="GO" id="GO:0008360">
    <property type="term" value="P:regulation of cell shape"/>
    <property type="evidence" value="ECO:0007669"/>
    <property type="project" value="UniProtKB-KW"/>
</dbReference>
<feature type="transmembrane region" description="Helical" evidence="8">
    <location>
        <begin position="71"/>
        <end position="93"/>
    </location>
</feature>
<dbReference type="Pfam" id="PF04093">
    <property type="entry name" value="MreD"/>
    <property type="match status" value="1"/>
</dbReference>
<feature type="transmembrane region" description="Helical" evidence="8">
    <location>
        <begin position="6"/>
        <end position="23"/>
    </location>
</feature>
<accession>A0A385YSD9</accession>
<evidence type="ECO:0000256" key="5">
    <source>
        <dbReference type="ARBA" id="ARBA00022960"/>
    </source>
</evidence>
<gene>
    <name evidence="9" type="primary">mreD</name>
    <name evidence="9" type="ORF">D3873_07505</name>
</gene>
<comment type="subcellular location">
    <subcellularLocation>
        <location evidence="1">Cell membrane</location>
        <topology evidence="1">Multi-pass membrane protein</topology>
    </subcellularLocation>
</comment>
<feature type="transmembrane region" description="Helical" evidence="8">
    <location>
        <begin position="100"/>
        <end position="122"/>
    </location>
</feature>
<name>A0A385YSD9_9BACL</name>
<dbReference type="AlphaFoldDB" id="A0A385YSD9"/>
<keyword evidence="6 8" id="KW-1133">Transmembrane helix</keyword>
<comment type="similarity">
    <text evidence="2">Belongs to the MreD family.</text>
</comment>
<evidence type="ECO:0000256" key="2">
    <source>
        <dbReference type="ARBA" id="ARBA00007776"/>
    </source>
</evidence>
<proteinExistence type="inferred from homology"/>
<dbReference type="EMBL" id="CP032418">
    <property type="protein sequence ID" value="AYC29745.1"/>
    <property type="molecule type" value="Genomic_DNA"/>
</dbReference>
<feature type="transmembrane region" description="Helical" evidence="8">
    <location>
        <begin position="142"/>
        <end position="162"/>
    </location>
</feature>
<keyword evidence="3" id="KW-1003">Cell membrane</keyword>
<dbReference type="KEGG" id="paek:D3873_07505"/>
<dbReference type="RefSeq" id="WP_119883483.1">
    <property type="nucleotide sequence ID" value="NZ_CP032418.1"/>
</dbReference>
<sequence>MIRWIVPAIAVVLFYLEPVFGLFSPIKIEEEYFSLIPRFAIMYLIFISIYYNTRRAMIYALFFGLLYDMFFIDIIGLYAFLYPLMCLVAAFIVRYVHQHLFVTTILTLVLVAGLEFLLYQFYSLIGQTDVSMHVFLRTRLMPTMIANSLFLFLLGWAFKYLISARHLQRTNQLT</sequence>
<dbReference type="OrthoDB" id="1653857at2"/>
<evidence type="ECO:0000256" key="1">
    <source>
        <dbReference type="ARBA" id="ARBA00004651"/>
    </source>
</evidence>
<evidence type="ECO:0000256" key="4">
    <source>
        <dbReference type="ARBA" id="ARBA00022692"/>
    </source>
</evidence>
<dbReference type="InterPro" id="IPR007227">
    <property type="entry name" value="Cell_shape_determining_MreD"/>
</dbReference>
<dbReference type="Proteomes" id="UP000265725">
    <property type="component" value="Chromosome"/>
</dbReference>
<feature type="transmembrane region" description="Helical" evidence="8">
    <location>
        <begin position="35"/>
        <end position="51"/>
    </location>
</feature>
<evidence type="ECO:0000256" key="3">
    <source>
        <dbReference type="ARBA" id="ARBA00022475"/>
    </source>
</evidence>